<evidence type="ECO:0000313" key="5">
    <source>
        <dbReference type="Proteomes" id="UP000008370"/>
    </source>
</evidence>
<dbReference type="PANTHER" id="PTHR48081">
    <property type="entry name" value="AB HYDROLASE SUPERFAMILY PROTEIN C4A8.06C"/>
    <property type="match status" value="1"/>
</dbReference>
<dbReference type="SUPFAM" id="SSF53474">
    <property type="entry name" value="alpha/beta-Hydrolases"/>
    <property type="match status" value="1"/>
</dbReference>
<dbReference type="STRING" id="650164.K5V2X9"/>
<feature type="transmembrane region" description="Helical" evidence="2">
    <location>
        <begin position="18"/>
        <end position="40"/>
    </location>
</feature>
<evidence type="ECO:0000259" key="3">
    <source>
        <dbReference type="Pfam" id="PF07859"/>
    </source>
</evidence>
<feature type="domain" description="Alpha/beta hydrolase fold-3" evidence="3">
    <location>
        <begin position="135"/>
        <end position="359"/>
    </location>
</feature>
<dbReference type="Gene3D" id="3.40.50.1820">
    <property type="entry name" value="alpha/beta hydrolase"/>
    <property type="match status" value="1"/>
</dbReference>
<dbReference type="RefSeq" id="XP_007394736.1">
    <property type="nucleotide sequence ID" value="XM_007394674.1"/>
</dbReference>
<keyword evidence="2" id="KW-0472">Membrane</keyword>
<dbReference type="InterPro" id="IPR050300">
    <property type="entry name" value="GDXG_lipolytic_enzyme"/>
</dbReference>
<dbReference type="KEGG" id="pco:PHACADRAFT_92890"/>
<reference evidence="4 5" key="1">
    <citation type="journal article" date="2012" name="BMC Genomics">
        <title>Comparative genomics of the white-rot fungi, Phanerochaete carnosa and P. chrysosporium, to elucidate the genetic basis of the distinct wood types they colonize.</title>
        <authorList>
            <person name="Suzuki H."/>
            <person name="MacDonald J."/>
            <person name="Syed K."/>
            <person name="Salamov A."/>
            <person name="Hori C."/>
            <person name="Aerts A."/>
            <person name="Henrissat B."/>
            <person name="Wiebenga A."/>
            <person name="vanKuyk P.A."/>
            <person name="Barry K."/>
            <person name="Lindquist E."/>
            <person name="LaButti K."/>
            <person name="Lapidus A."/>
            <person name="Lucas S."/>
            <person name="Coutinho P."/>
            <person name="Gong Y."/>
            <person name="Samejima M."/>
            <person name="Mahadevan R."/>
            <person name="Abou-Zaid M."/>
            <person name="de Vries R.P."/>
            <person name="Igarashi K."/>
            <person name="Yadav J.S."/>
            <person name="Grigoriev I.V."/>
            <person name="Master E.R."/>
        </authorList>
    </citation>
    <scope>NUCLEOTIDE SEQUENCE [LARGE SCALE GENOMIC DNA]</scope>
    <source>
        <strain evidence="4 5">HHB-10118-sp</strain>
    </source>
</reference>
<name>K5V2X9_PHACS</name>
<dbReference type="HOGENOM" id="CLU_019364_1_0_1"/>
<evidence type="ECO:0000313" key="4">
    <source>
        <dbReference type="EMBL" id="EKM56906.1"/>
    </source>
</evidence>
<protein>
    <recommendedName>
        <fullName evidence="3">Alpha/beta hydrolase fold-3 domain-containing protein</fullName>
    </recommendedName>
</protein>
<dbReference type="GO" id="GO:0016787">
    <property type="term" value="F:hydrolase activity"/>
    <property type="evidence" value="ECO:0007669"/>
    <property type="project" value="UniProtKB-KW"/>
</dbReference>
<accession>K5V2X9</accession>
<gene>
    <name evidence="4" type="ORF">PHACADRAFT_92890</name>
</gene>
<dbReference type="EMBL" id="JH930471">
    <property type="protein sequence ID" value="EKM56906.1"/>
    <property type="molecule type" value="Genomic_DNA"/>
</dbReference>
<keyword evidence="1" id="KW-0378">Hydrolase</keyword>
<organism evidence="4 5">
    <name type="scientific">Phanerochaete carnosa (strain HHB-10118-sp)</name>
    <name type="common">White-rot fungus</name>
    <name type="synonym">Peniophora carnosa</name>
    <dbReference type="NCBI Taxonomy" id="650164"/>
    <lineage>
        <taxon>Eukaryota</taxon>
        <taxon>Fungi</taxon>
        <taxon>Dikarya</taxon>
        <taxon>Basidiomycota</taxon>
        <taxon>Agaricomycotina</taxon>
        <taxon>Agaricomycetes</taxon>
        <taxon>Polyporales</taxon>
        <taxon>Phanerochaetaceae</taxon>
        <taxon>Phanerochaete</taxon>
    </lineage>
</organism>
<keyword evidence="5" id="KW-1185">Reference proteome</keyword>
<dbReference type="InParanoid" id="K5V2X9"/>
<keyword evidence="2" id="KW-0812">Transmembrane</keyword>
<sequence length="386" mass="43010">MIQAINQLVWRHEPLKTIYLIFALASALVRVPFWFTFALVPPFRPRASWTIGRTVVVKLARAYFTAIFNTGSFQWGRVDPQRFAKNEEGVGLVWIDVAPDLIQGDIKKYARTNKVSSVHVPAYWYGDRDTHSKAGGWVLGDASPVGMSAPMVNDMLSHYHQFSRLLNVEYRLASSAPWRTENPFPAALIDAITAYNYLINELHFRPQNVMVVGESAGGTLGVQLVRYIVESKLPNLPPPGGMLLLSPSMDWGKTFAFGPGSSYYRNEVSDWVQPFSAGYSGRALLGYLPPSEAQLNAWISPASTKLGSAEGLFKGFPPTLIFAGGAEMTYDAMRLAYERIKADTGEEMTVFVELPDATHITLSLPWHDREKEAAYQAMAPWVNAHF</sequence>
<proteinExistence type="predicted"/>
<dbReference type="GeneID" id="18920802"/>
<dbReference type="OrthoDB" id="2152029at2759"/>
<evidence type="ECO:0000256" key="2">
    <source>
        <dbReference type="SAM" id="Phobius"/>
    </source>
</evidence>
<dbReference type="Pfam" id="PF07859">
    <property type="entry name" value="Abhydrolase_3"/>
    <property type="match status" value="1"/>
</dbReference>
<dbReference type="AlphaFoldDB" id="K5V2X9"/>
<dbReference type="PANTHER" id="PTHR48081:SF26">
    <property type="entry name" value="ALPHA_BETA HYDROLASE FOLD-3 DOMAIN-CONTAINING PROTEIN"/>
    <property type="match status" value="1"/>
</dbReference>
<keyword evidence="2" id="KW-1133">Transmembrane helix</keyword>
<evidence type="ECO:0000256" key="1">
    <source>
        <dbReference type="ARBA" id="ARBA00022801"/>
    </source>
</evidence>
<dbReference type="InterPro" id="IPR029058">
    <property type="entry name" value="AB_hydrolase_fold"/>
</dbReference>
<dbReference type="InterPro" id="IPR013094">
    <property type="entry name" value="AB_hydrolase_3"/>
</dbReference>
<dbReference type="Proteomes" id="UP000008370">
    <property type="component" value="Unassembled WGS sequence"/>
</dbReference>